<dbReference type="GO" id="GO:0003677">
    <property type="term" value="F:DNA binding"/>
    <property type="evidence" value="ECO:0007669"/>
    <property type="project" value="UniProtKB-KW"/>
</dbReference>
<dbReference type="InterPro" id="IPR000792">
    <property type="entry name" value="Tscrpt_reg_LuxR_C"/>
</dbReference>
<accession>A0A1V9DI37</accession>
<dbReference type="PROSITE" id="PS50043">
    <property type="entry name" value="HTH_LUXR_2"/>
    <property type="match status" value="1"/>
</dbReference>
<protein>
    <submittedName>
        <fullName evidence="3">Helix-turn-helix transcriptional regulator</fullName>
    </submittedName>
</protein>
<feature type="domain" description="HTH luxR-type" evidence="2">
    <location>
        <begin position="133"/>
        <end position="198"/>
    </location>
</feature>
<comment type="caution">
    <text evidence="3">The sequence shown here is derived from an EMBL/GenBank/DDBJ whole genome shotgun (WGS) entry which is preliminary data.</text>
</comment>
<dbReference type="OrthoDB" id="6547505at2"/>
<evidence type="ECO:0000313" key="3">
    <source>
        <dbReference type="EMBL" id="OQP33394.1"/>
    </source>
</evidence>
<dbReference type="SUPFAM" id="SSF46894">
    <property type="entry name" value="C-terminal effector domain of the bipartite response regulators"/>
    <property type="match status" value="1"/>
</dbReference>
<dbReference type="Proteomes" id="UP000192769">
    <property type="component" value="Unassembled WGS sequence"/>
</dbReference>
<name>A0A1V9DI37_9GAMM</name>
<keyword evidence="4" id="KW-1185">Reference proteome</keyword>
<dbReference type="PROSITE" id="PS00622">
    <property type="entry name" value="HTH_LUXR_1"/>
    <property type="match status" value="1"/>
</dbReference>
<evidence type="ECO:0000259" key="2">
    <source>
        <dbReference type="PROSITE" id="PS50043"/>
    </source>
</evidence>
<dbReference type="InterPro" id="IPR036388">
    <property type="entry name" value="WH-like_DNA-bd_sf"/>
</dbReference>
<dbReference type="CDD" id="cd06170">
    <property type="entry name" value="LuxR_C_like"/>
    <property type="match status" value="1"/>
</dbReference>
<dbReference type="Gene3D" id="1.10.10.10">
    <property type="entry name" value="Winged helix-like DNA-binding domain superfamily/Winged helix DNA-binding domain"/>
    <property type="match status" value="1"/>
</dbReference>
<sequence>MEVKIVCMDENYYFRLGIAEILKELMLPGARVTFLTGAHAHSLQQADLNIINVSQWRLFMCQPAYRFRKPGSLLLVFTESANDFKSEILPVCYQALTVIGRKETIRQVRDKIARAWLKAQDEGTKTYLPSDCVGCSYSRISLVQLQVLSFLKKGKSVRQIAQSLDLSIKTIYAHKYNVMKKFDLKGEKEFYSFLNDLTLLELYKGVVEEKNAF</sequence>
<evidence type="ECO:0000256" key="1">
    <source>
        <dbReference type="ARBA" id="ARBA00023125"/>
    </source>
</evidence>
<dbReference type="AlphaFoldDB" id="A0A1V9DI37"/>
<dbReference type="SMART" id="SM00421">
    <property type="entry name" value="HTH_LUXR"/>
    <property type="match status" value="1"/>
</dbReference>
<proteinExistence type="predicted"/>
<organism evidence="3 4">
    <name type="scientific">Pantoea latae</name>
    <dbReference type="NCBI Taxonomy" id="1964541"/>
    <lineage>
        <taxon>Bacteria</taxon>
        <taxon>Pseudomonadati</taxon>
        <taxon>Pseudomonadota</taxon>
        <taxon>Gammaproteobacteria</taxon>
        <taxon>Enterobacterales</taxon>
        <taxon>Erwiniaceae</taxon>
        <taxon>Pantoea</taxon>
    </lineage>
</organism>
<reference evidence="3 4" key="1">
    <citation type="submission" date="2017-02" db="EMBL/GenBank/DDBJ databases">
        <title>Whole genome shotgun sequence of Pantoea agglomerans strain AS1 isolated from a cycad, Zamia floridana in Central Florida, USA.</title>
        <authorList>
            <person name="Lata P."/>
            <person name="Govindarajan S."/>
            <person name="Qi F."/>
            <person name="Li J.-L."/>
            <person name="Maurya S.K."/>
            <person name="Sahoo M.K."/>
        </authorList>
    </citation>
    <scope>NUCLEOTIDE SEQUENCE [LARGE SCALE GENOMIC DNA]</scope>
    <source>
        <strain evidence="3 4">AS1</strain>
    </source>
</reference>
<dbReference type="EMBL" id="MWUE01000017">
    <property type="protein sequence ID" value="OQP33394.1"/>
    <property type="molecule type" value="Genomic_DNA"/>
</dbReference>
<dbReference type="RefSeq" id="WP_081139663.1">
    <property type="nucleotide sequence ID" value="NZ_MWUE01000017.1"/>
</dbReference>
<gene>
    <name evidence="3" type="ORF">B2J69_12695</name>
</gene>
<dbReference type="GO" id="GO:0006355">
    <property type="term" value="P:regulation of DNA-templated transcription"/>
    <property type="evidence" value="ECO:0007669"/>
    <property type="project" value="InterPro"/>
</dbReference>
<dbReference type="InterPro" id="IPR016032">
    <property type="entry name" value="Sig_transdc_resp-reg_C-effctor"/>
</dbReference>
<dbReference type="Pfam" id="PF00196">
    <property type="entry name" value="GerE"/>
    <property type="match status" value="1"/>
</dbReference>
<dbReference type="PRINTS" id="PR00038">
    <property type="entry name" value="HTHLUXR"/>
</dbReference>
<evidence type="ECO:0000313" key="4">
    <source>
        <dbReference type="Proteomes" id="UP000192769"/>
    </source>
</evidence>
<keyword evidence="1" id="KW-0238">DNA-binding</keyword>